<accession>A0A420ZBL0</accession>
<evidence type="ECO:0000313" key="2">
    <source>
        <dbReference type="Proteomes" id="UP000281261"/>
    </source>
</evidence>
<sequence length="134" mass="15847">MPKFSRRSLEKLSSCDPELQRLFKRVIQKVDCTILVGHRTRAEQERLYKLGRSRLHWPHSKHNSTPSRAVDVAPYPISWDLRDPKTLKRYYYLAGFVLGTAREMGIPIRWGGDWDMDSDLSDQHFYDLVHYELV</sequence>
<comment type="caution">
    <text evidence="1">The sequence shown here is derived from an EMBL/GenBank/DDBJ whole genome shotgun (WGS) entry which is preliminary data.</text>
</comment>
<gene>
    <name evidence="1" type="ORF">DRH29_04810</name>
</gene>
<dbReference type="AlphaFoldDB" id="A0A420ZBL0"/>
<dbReference type="EMBL" id="QMNG01000067">
    <property type="protein sequence ID" value="RLC36315.1"/>
    <property type="molecule type" value="Genomic_DNA"/>
</dbReference>
<reference evidence="1 2" key="1">
    <citation type="submission" date="2018-06" db="EMBL/GenBank/DDBJ databases">
        <title>Extensive metabolic versatility and redundancy in microbially diverse, dynamic hydrothermal sediments.</title>
        <authorList>
            <person name="Dombrowski N."/>
            <person name="Teske A."/>
            <person name="Baker B.J."/>
        </authorList>
    </citation>
    <scope>NUCLEOTIDE SEQUENCE [LARGE SCALE GENOMIC DNA]</scope>
    <source>
        <strain evidence="1">B79_G16</strain>
    </source>
</reference>
<name>A0A420ZBL0_UNCK3</name>
<evidence type="ECO:0000313" key="1">
    <source>
        <dbReference type="EMBL" id="RLC36315.1"/>
    </source>
</evidence>
<dbReference type="CDD" id="cd14845">
    <property type="entry name" value="L-Ala-D-Glu_peptidase_like"/>
    <property type="match status" value="1"/>
</dbReference>
<dbReference type="InterPro" id="IPR009045">
    <property type="entry name" value="Zn_M74/Hedgehog-like"/>
</dbReference>
<dbReference type="Proteomes" id="UP000281261">
    <property type="component" value="Unassembled WGS sequence"/>
</dbReference>
<proteinExistence type="predicted"/>
<dbReference type="SUPFAM" id="SSF55166">
    <property type="entry name" value="Hedgehog/DD-peptidase"/>
    <property type="match status" value="1"/>
</dbReference>
<dbReference type="Gene3D" id="3.30.1380.10">
    <property type="match status" value="1"/>
</dbReference>
<protein>
    <submittedName>
        <fullName evidence="1">M15 family peptidase</fullName>
    </submittedName>
</protein>
<organism evidence="1 2">
    <name type="scientific">candidate division Kazan bacterium</name>
    <dbReference type="NCBI Taxonomy" id="2202143"/>
    <lineage>
        <taxon>Bacteria</taxon>
        <taxon>Bacteria division Kazan-3B-28</taxon>
    </lineage>
</organism>